<evidence type="ECO:0000256" key="1">
    <source>
        <dbReference type="SAM" id="Coils"/>
    </source>
</evidence>
<accession>A0ABN7AE98</accession>
<proteinExistence type="predicted"/>
<keyword evidence="1" id="KW-0175">Coiled coil</keyword>
<feature type="coiled-coil region" evidence="1">
    <location>
        <begin position="1191"/>
        <end position="1259"/>
    </location>
</feature>
<dbReference type="PANTHER" id="PTHR22774">
    <property type="entry name" value="CHOREIN N-TERMINAL DOMAIN-CONTAINING PROTEIN"/>
    <property type="match status" value="1"/>
</dbReference>
<evidence type="ECO:0008006" key="5">
    <source>
        <dbReference type="Google" id="ProtNLM"/>
    </source>
</evidence>
<keyword evidence="4" id="KW-1185">Reference proteome</keyword>
<feature type="region of interest" description="Disordered" evidence="2">
    <location>
        <begin position="404"/>
        <end position="423"/>
    </location>
</feature>
<evidence type="ECO:0000313" key="4">
    <source>
        <dbReference type="Proteomes" id="UP001307889"/>
    </source>
</evidence>
<organism evidence="3 4">
    <name type="scientific">Nesidiocoris tenuis</name>
    <dbReference type="NCBI Taxonomy" id="355587"/>
    <lineage>
        <taxon>Eukaryota</taxon>
        <taxon>Metazoa</taxon>
        <taxon>Ecdysozoa</taxon>
        <taxon>Arthropoda</taxon>
        <taxon>Hexapoda</taxon>
        <taxon>Insecta</taxon>
        <taxon>Pterygota</taxon>
        <taxon>Neoptera</taxon>
        <taxon>Paraneoptera</taxon>
        <taxon>Hemiptera</taxon>
        <taxon>Heteroptera</taxon>
        <taxon>Panheteroptera</taxon>
        <taxon>Cimicomorpha</taxon>
        <taxon>Miridae</taxon>
        <taxon>Dicyphina</taxon>
        <taxon>Nesidiocoris</taxon>
    </lineage>
</organism>
<evidence type="ECO:0000256" key="2">
    <source>
        <dbReference type="SAM" id="MobiDB-lite"/>
    </source>
</evidence>
<sequence>MVSLLKNQILKHLSRFTKNLSPDKINLSAFKGEGELTGLELNEIVLMDLLELPTWLRLTSAWCDKVFFRIQWTKLKNVPIEISLEKVEVQIETCEELRSLSAQQGLSTYGTPTKYNFINKVIDGMKISVSLVFITFKTPAFTASVQITKILVESKSPEWKREELPQTRVKDKTKEQILIFKELKWETLRLEARSTNDENLPPLRLLTNESRCRLTIKKRMSDCFVMGCKLLLILENLLWVLTDAQLKAVLHFAESLSGLVQKANETTRIKKAARKLEMLPEYQAQLSQQARTTDADCNEQLFESCDVVETSYHFLAHNINLHLSDDPGAGRSLHPLLEDGSNLHLQVTSLQMDYYPYHLAAPCDRRHWARYNDANSLHSQWLKQAQSLFKTTLLNLIQSSNISTPINKGERSPEKTGSGDASNLKNNNSITNYVIKNLAKVMTSCLVLRVDDFTVFRVTTSKSEQPKEFIKGDRHSFPAESTIHAEFTYYYYPGDLAFPLPSPKFYVQISPVVVTFDAHTAIWLNAFALNLHHSLKKTNQENVSVPLNYIDVRIETFMTRVVFESTVDTQCGQRDRPKSLHFHISRGLISNVRSSEGCSRADLALCVNSCQIGSLFYGSESAEGPPVISDKFINHFQGKDNVRPVIDDLQCDSVEELEGKLKRTLLWTEARDVWCISLDPVWGEFYGARGVAHNKPVPFLDAFPLKLWVYMDPGTTSSNLLPAQRMPWMNGLACISSLVSLQLNHYQLLFLLRLADDLTEVVTVLELDSQRITGREGNMAVFGAVMPQIEITLVMPSQTPGKESSGADLESVIPDTSSLADDVVTNPSIQWNSVLTTNLQDGCAYKRESTACIATPTSDHISYSAVSPSKVDTPKAINTIMTLSSVKKGLSNLSSLFDNVPFKGDDYSDSGSIRPDSSDSDYYNLGVKSVLGDLMFRSESIEDQNDAIDIGSEALEEDEQSIATMSITTPSENPSNTSYNKRKDLISIATVKLGQCEIVQYSQGLKSTLKAHVSNVELEECPAIPWDEFQTKFSTRSRGWTEVCEQPSLKPKIKARREHHADQVLASSASEMCSSLSSLTPSDVWMKIRNHSLFEDLLTAAICNLTLTLNASTLSSMAEFFMDDIASPPLPMKVDLENITINIIDDKTDTAGVNVPVNLNISRLTVSRNKEGAFTVEPLDGHNVSPISQETIDLKQENDQLRRKLAAMERLTEENHRLRKCEEEAQELRSCLNDAHDSLNGLLHEKESLLETIKNFQNNKTDRRQQSSGKR</sequence>
<reference evidence="3 4" key="1">
    <citation type="submission" date="2023-09" db="EMBL/GenBank/DDBJ databases">
        <title>Nesidiocoris tenuis whole genome shotgun sequence.</title>
        <authorList>
            <person name="Shibata T."/>
            <person name="Shimoda M."/>
            <person name="Kobayashi T."/>
            <person name="Uehara T."/>
        </authorList>
    </citation>
    <scope>NUCLEOTIDE SEQUENCE [LARGE SCALE GENOMIC DNA]</scope>
    <source>
        <strain evidence="3 4">Japan</strain>
    </source>
</reference>
<dbReference type="Pfam" id="PF24917">
    <property type="entry name" value="BLTP3A_B"/>
    <property type="match status" value="2"/>
</dbReference>
<protein>
    <recommendedName>
        <fullName evidence="5">Chorein N-terminal domain-containing protein</fullName>
    </recommendedName>
</protein>
<evidence type="ECO:0000313" key="3">
    <source>
        <dbReference type="EMBL" id="BES90606.1"/>
    </source>
</evidence>
<dbReference type="PANTHER" id="PTHR22774:SF11">
    <property type="entry name" value="CHOREIN N-TERMINAL DOMAIN-CONTAINING PROTEIN"/>
    <property type="match status" value="1"/>
</dbReference>
<name>A0ABN7AE98_9HEMI</name>
<gene>
    <name evidence="3" type="ORF">NTJ_03414</name>
</gene>
<dbReference type="Proteomes" id="UP001307889">
    <property type="component" value="Chromosome 2"/>
</dbReference>
<dbReference type="EMBL" id="AP028910">
    <property type="protein sequence ID" value="BES90606.1"/>
    <property type="molecule type" value="Genomic_DNA"/>
</dbReference>
<dbReference type="InterPro" id="IPR026728">
    <property type="entry name" value="BLTP3A/B"/>
</dbReference>